<dbReference type="InterPro" id="IPR004443">
    <property type="entry name" value="YjeF_N_dom"/>
</dbReference>
<dbReference type="Pfam" id="PF01256">
    <property type="entry name" value="Carb_kinase"/>
    <property type="match status" value="1"/>
</dbReference>
<dbReference type="EC" id="4.2.1.136" evidence="19"/>
<dbReference type="PROSITE" id="PS01050">
    <property type="entry name" value="YJEF_C_2"/>
    <property type="match status" value="1"/>
</dbReference>
<comment type="function">
    <text evidence="17">Catalyzes the dehydration of the S-form of NAD(P)HX at the expense of ADP, which is converted to AMP. Together with NAD(P)HX epimerase, which catalyzes the epimerization of the S- and R-forms, the enzyme allows the repair of both epimers of NAD(P)HX, a damaged form of NAD(P)H that is a result of enzymatic or heat-dependent hydration.</text>
</comment>
<feature type="domain" description="YjeF N-terminal" evidence="21">
    <location>
        <begin position="9"/>
        <end position="264"/>
    </location>
</feature>
<comment type="catalytic activity">
    <reaction evidence="15 17 19">
        <text>(6S)-NADHX + ADP = AMP + phosphate + NADH + H(+)</text>
        <dbReference type="Rhea" id="RHEA:32223"/>
        <dbReference type="ChEBI" id="CHEBI:15378"/>
        <dbReference type="ChEBI" id="CHEBI:43474"/>
        <dbReference type="ChEBI" id="CHEBI:57945"/>
        <dbReference type="ChEBI" id="CHEBI:64074"/>
        <dbReference type="ChEBI" id="CHEBI:456215"/>
        <dbReference type="ChEBI" id="CHEBI:456216"/>
        <dbReference type="EC" id="4.2.1.136"/>
    </reaction>
</comment>
<dbReference type="InterPro" id="IPR036652">
    <property type="entry name" value="YjeF_N_dom_sf"/>
</dbReference>
<organism evidence="22 23">
    <name type="scientific">Ruminococcus flavefaciens</name>
    <dbReference type="NCBI Taxonomy" id="1265"/>
    <lineage>
        <taxon>Bacteria</taxon>
        <taxon>Bacillati</taxon>
        <taxon>Bacillota</taxon>
        <taxon>Clostridia</taxon>
        <taxon>Eubacteriales</taxon>
        <taxon>Oscillospiraceae</taxon>
        <taxon>Ruminococcus</taxon>
    </lineage>
</organism>
<accession>A0A315XWP0</accession>
<feature type="binding site" evidence="18">
    <location>
        <position position="64"/>
    </location>
    <ligand>
        <name>K(+)</name>
        <dbReference type="ChEBI" id="CHEBI:29103"/>
    </ligand>
</feature>
<keyword evidence="5 18" id="KW-0479">Metal-binding</keyword>
<evidence type="ECO:0000259" key="21">
    <source>
        <dbReference type="PROSITE" id="PS51385"/>
    </source>
</evidence>
<dbReference type="GO" id="GO:0046496">
    <property type="term" value="P:nicotinamide nucleotide metabolic process"/>
    <property type="evidence" value="ECO:0007669"/>
    <property type="project" value="UniProtKB-UniRule"/>
</dbReference>
<evidence type="ECO:0000256" key="1">
    <source>
        <dbReference type="ARBA" id="ARBA00000013"/>
    </source>
</evidence>
<evidence type="ECO:0000256" key="8">
    <source>
        <dbReference type="ARBA" id="ARBA00022857"/>
    </source>
</evidence>
<evidence type="ECO:0000256" key="14">
    <source>
        <dbReference type="ARBA" id="ARBA00025153"/>
    </source>
</evidence>
<evidence type="ECO:0000313" key="22">
    <source>
        <dbReference type="EMBL" id="PWJ11644.1"/>
    </source>
</evidence>
<dbReference type="GO" id="GO:0052855">
    <property type="term" value="F:ADP-dependent NAD(P)H-hydrate dehydratase activity"/>
    <property type="evidence" value="ECO:0007669"/>
    <property type="project" value="UniProtKB-UniRule"/>
</dbReference>
<evidence type="ECO:0000256" key="13">
    <source>
        <dbReference type="ARBA" id="ARBA00023268"/>
    </source>
</evidence>
<keyword evidence="6 17" id="KW-0547">Nucleotide-binding</keyword>
<reference evidence="22 23" key="1">
    <citation type="submission" date="2018-05" db="EMBL/GenBank/DDBJ databases">
        <title>The Hungate 1000. A catalogue of reference genomes from the rumen microbiome.</title>
        <authorList>
            <person name="Kelly W."/>
        </authorList>
    </citation>
    <scope>NUCLEOTIDE SEQUENCE [LARGE SCALE GENOMIC DNA]</scope>
    <source>
        <strain evidence="22 23">SAb67</strain>
    </source>
</reference>
<dbReference type="Pfam" id="PF03853">
    <property type="entry name" value="YjeF_N"/>
    <property type="match status" value="1"/>
</dbReference>
<dbReference type="PANTHER" id="PTHR12592:SF0">
    <property type="entry name" value="ATP-DEPENDENT (S)-NAD(P)H-HYDRATE DEHYDRATASE"/>
    <property type="match status" value="1"/>
</dbReference>
<dbReference type="PANTHER" id="PTHR12592">
    <property type="entry name" value="ATP-DEPENDENT (S)-NAD(P)H-HYDRATE DEHYDRATASE FAMILY MEMBER"/>
    <property type="match status" value="1"/>
</dbReference>
<protein>
    <recommendedName>
        <fullName evidence="19">Bifunctional NAD(P)H-hydrate repair enzyme</fullName>
    </recommendedName>
    <alternativeName>
        <fullName evidence="19">Nicotinamide nucleotide repair protein</fullName>
    </alternativeName>
    <domain>
        <recommendedName>
            <fullName evidence="19">ADP-dependent (S)-NAD(P)H-hydrate dehydratase</fullName>
            <ecNumber evidence="19">4.2.1.136</ecNumber>
        </recommendedName>
        <alternativeName>
            <fullName evidence="19">ADP-dependent NAD(P)HX dehydratase</fullName>
        </alternativeName>
    </domain>
    <domain>
        <recommendedName>
            <fullName evidence="19">NAD(P)H-hydrate epimerase</fullName>
            <ecNumber evidence="19">5.1.99.6</ecNumber>
        </recommendedName>
    </domain>
</protein>
<evidence type="ECO:0000256" key="12">
    <source>
        <dbReference type="ARBA" id="ARBA00023239"/>
    </source>
</evidence>
<keyword evidence="11 18" id="KW-0413">Isomerase</keyword>
<dbReference type="HAMAP" id="MF_01966">
    <property type="entry name" value="NADHX_epimerase"/>
    <property type="match status" value="1"/>
</dbReference>
<comment type="function">
    <text evidence="14 19">Bifunctional enzyme that catalyzes the epimerization of the S- and R-forms of NAD(P)HX and the dehydration of the S-form of NAD(P)HX at the expense of ADP, which is converted to AMP. This allows the repair of both epimers of NAD(P)HX, a damaged form of NAD(P)H that is a result of enzymatic or heat-dependent hydration.</text>
</comment>
<feature type="binding site" evidence="17">
    <location>
        <position position="313"/>
    </location>
    <ligand>
        <name>(6S)-NADPHX</name>
        <dbReference type="ChEBI" id="CHEBI:64076"/>
    </ligand>
</feature>
<proteinExistence type="inferred from homology"/>
<comment type="catalytic activity">
    <reaction evidence="16 17 19">
        <text>(6S)-NADPHX + ADP = AMP + phosphate + NADPH + H(+)</text>
        <dbReference type="Rhea" id="RHEA:32235"/>
        <dbReference type="ChEBI" id="CHEBI:15378"/>
        <dbReference type="ChEBI" id="CHEBI:43474"/>
        <dbReference type="ChEBI" id="CHEBI:57783"/>
        <dbReference type="ChEBI" id="CHEBI:64076"/>
        <dbReference type="ChEBI" id="CHEBI:456215"/>
        <dbReference type="ChEBI" id="CHEBI:456216"/>
        <dbReference type="EC" id="4.2.1.136"/>
    </reaction>
</comment>
<comment type="similarity">
    <text evidence="3 19">In the N-terminal section; belongs to the NnrE/AIBP family.</text>
</comment>
<dbReference type="GO" id="GO:0110051">
    <property type="term" value="P:metabolite repair"/>
    <property type="evidence" value="ECO:0007669"/>
    <property type="project" value="TreeGrafter"/>
</dbReference>
<evidence type="ECO:0000256" key="10">
    <source>
        <dbReference type="ARBA" id="ARBA00023027"/>
    </source>
</evidence>
<dbReference type="NCBIfam" id="TIGR00196">
    <property type="entry name" value="yjeF_cterm"/>
    <property type="match status" value="1"/>
</dbReference>
<feature type="binding site" evidence="18">
    <location>
        <position position="210"/>
    </location>
    <ligand>
        <name>K(+)</name>
        <dbReference type="ChEBI" id="CHEBI:29103"/>
    </ligand>
</feature>
<evidence type="ECO:0000256" key="16">
    <source>
        <dbReference type="ARBA" id="ARBA00049209"/>
    </source>
</evidence>
<dbReference type="GO" id="GO:0052856">
    <property type="term" value="F:NAD(P)HX epimerase activity"/>
    <property type="evidence" value="ECO:0007669"/>
    <property type="project" value="UniProtKB-UniRule"/>
</dbReference>
<dbReference type="STRING" id="1265.SAMN02910280_2832"/>
<dbReference type="PIRSF" id="PIRSF017184">
    <property type="entry name" value="Nnr"/>
    <property type="match status" value="1"/>
</dbReference>
<comment type="cofactor">
    <cofactor evidence="17">
        <name>Mg(2+)</name>
        <dbReference type="ChEBI" id="CHEBI:18420"/>
    </cofactor>
</comment>
<keyword evidence="10 17" id="KW-0520">NAD</keyword>
<sequence length="570" mass="60606">MQIVTPKQMGKLEDISEKLGVSKRQLMENAGRKLAELIDGYCRNEAKLRPEDSSVVFLAGTGNNGGDCYAAADILLYKGYRITVIHIGGLPKTLLAQEMLSILPRDRITFIEGFRSGNVEAAIEAAELDYMTIQPRSADAADEEHGRNPLDDLLHAEKKRMGLIKGAVVGAQVLVDGVFGTGFHGELDKDTMGIFGIGSGAYRIAVDIPSGGNSSEGTVSAGIFKADETLTFGYLKTGMSQFPLKKYCGRITVADIGIPKGALKQLFDGGEREYHRIERNFLAAYPPKRERDSHKGDFGTVLVIAGSSSMRGAAAFATLGALRSGAGLVRLATVEKCIDTASIHAPEATFIELDSDDYGYMLYDSSREPLAAAMEKADAVVIGCGMGVTPDTIELTKFVTETAKCPVIIDADGINCIAKDIDILMKKNSDIIITPHMGEMARLLRCDVKMIADNRLIAAEKYAEQYGITVVLKGAGTVIASGRSTAVNHTGNAGMSVGGSGDVLAGMIGAAVAQGCGIFDGACAGVYMHGLAGDTAARKLGMEAMLPRDIISALPEAFRLLKEKKQNMTV</sequence>
<dbReference type="Proteomes" id="UP000245720">
    <property type="component" value="Unassembled WGS sequence"/>
</dbReference>
<comment type="caution">
    <text evidence="22">The sequence shown here is derived from an EMBL/GenBank/DDBJ whole genome shotgun (WGS) entry which is preliminary data.</text>
</comment>
<evidence type="ECO:0000313" key="23">
    <source>
        <dbReference type="Proteomes" id="UP000245720"/>
    </source>
</evidence>
<keyword evidence="13" id="KW-0511">Multifunctional enzyme</keyword>
<feature type="binding site" evidence="18">
    <location>
        <begin position="180"/>
        <end position="186"/>
    </location>
    <ligand>
        <name>(6S)-NADPHX</name>
        <dbReference type="ChEBI" id="CHEBI:64076"/>
    </ligand>
</feature>
<comment type="caution">
    <text evidence="18">Lacks conserved residue(s) required for the propagation of feature annotation.</text>
</comment>
<evidence type="ECO:0000256" key="15">
    <source>
        <dbReference type="ARBA" id="ARBA00048238"/>
    </source>
</evidence>
<dbReference type="AlphaFoldDB" id="A0A315XWP0"/>
<feature type="binding site" evidence="17">
    <location>
        <position position="502"/>
    </location>
    <ligand>
        <name>(6S)-NADPHX</name>
        <dbReference type="ChEBI" id="CHEBI:64076"/>
    </ligand>
</feature>
<feature type="binding site" evidence="17">
    <location>
        <position position="436"/>
    </location>
    <ligand>
        <name>(6S)-NADPHX</name>
        <dbReference type="ChEBI" id="CHEBI:64076"/>
    </ligand>
</feature>
<feature type="binding site" evidence="17">
    <location>
        <position position="385"/>
    </location>
    <ligand>
        <name>(6S)-NADPHX</name>
        <dbReference type="ChEBI" id="CHEBI:64076"/>
    </ligand>
</feature>
<gene>
    <name evidence="17" type="primary">nnrD</name>
    <name evidence="18" type="synonym">nnrE</name>
    <name evidence="22" type="ORF">IE37_02409</name>
</gene>
<evidence type="ECO:0000259" key="20">
    <source>
        <dbReference type="PROSITE" id="PS51383"/>
    </source>
</evidence>
<comment type="similarity">
    <text evidence="17">Belongs to the NnrD/CARKD family.</text>
</comment>
<dbReference type="CDD" id="cd01171">
    <property type="entry name" value="YXKO-related"/>
    <property type="match status" value="1"/>
</dbReference>
<feature type="binding site" evidence="17">
    <location>
        <position position="501"/>
    </location>
    <ligand>
        <name>AMP</name>
        <dbReference type="ChEBI" id="CHEBI:456215"/>
    </ligand>
</feature>
<comment type="catalytic activity">
    <reaction evidence="1 18 19">
        <text>(6R)-NADHX = (6S)-NADHX</text>
        <dbReference type="Rhea" id="RHEA:32215"/>
        <dbReference type="ChEBI" id="CHEBI:64074"/>
        <dbReference type="ChEBI" id="CHEBI:64075"/>
        <dbReference type="EC" id="5.1.99.6"/>
    </reaction>
</comment>
<feature type="binding site" evidence="18">
    <location>
        <position position="207"/>
    </location>
    <ligand>
        <name>(6S)-NADPHX</name>
        <dbReference type="ChEBI" id="CHEBI:64076"/>
    </ligand>
</feature>
<evidence type="ECO:0000256" key="2">
    <source>
        <dbReference type="ARBA" id="ARBA00000909"/>
    </source>
</evidence>
<feature type="domain" description="YjeF C-terminal" evidence="20">
    <location>
        <begin position="278"/>
        <end position="561"/>
    </location>
</feature>
<dbReference type="InterPro" id="IPR000631">
    <property type="entry name" value="CARKD"/>
</dbReference>
<dbReference type="EC" id="5.1.99.6" evidence="19"/>
<dbReference type="OrthoDB" id="9806925at2"/>
<dbReference type="SUPFAM" id="SSF64153">
    <property type="entry name" value="YjeF N-terminal domain-like"/>
    <property type="match status" value="1"/>
</dbReference>
<dbReference type="RefSeq" id="WP_109727139.1">
    <property type="nucleotide sequence ID" value="NZ_CACVSX010000025.1"/>
</dbReference>
<comment type="similarity">
    <text evidence="4 19">In the C-terminal section; belongs to the NnrD/CARKD family.</text>
</comment>
<dbReference type="GO" id="GO:0046872">
    <property type="term" value="F:metal ion binding"/>
    <property type="evidence" value="ECO:0007669"/>
    <property type="project" value="UniProtKB-UniRule"/>
</dbReference>
<evidence type="ECO:0000256" key="7">
    <source>
        <dbReference type="ARBA" id="ARBA00022840"/>
    </source>
</evidence>
<evidence type="ECO:0000256" key="11">
    <source>
        <dbReference type="ARBA" id="ARBA00023235"/>
    </source>
</evidence>
<evidence type="ECO:0000256" key="18">
    <source>
        <dbReference type="HAMAP-Rule" id="MF_01966"/>
    </source>
</evidence>
<evidence type="ECO:0000256" key="4">
    <source>
        <dbReference type="ARBA" id="ARBA00009524"/>
    </source>
</evidence>
<dbReference type="EMBL" id="QGDI01000009">
    <property type="protein sequence ID" value="PWJ11644.1"/>
    <property type="molecule type" value="Genomic_DNA"/>
</dbReference>
<dbReference type="PROSITE" id="PS51385">
    <property type="entry name" value="YJEF_N"/>
    <property type="match status" value="1"/>
</dbReference>
<comment type="catalytic activity">
    <reaction evidence="2 18 19">
        <text>(6R)-NADPHX = (6S)-NADPHX</text>
        <dbReference type="Rhea" id="RHEA:32227"/>
        <dbReference type="ChEBI" id="CHEBI:64076"/>
        <dbReference type="ChEBI" id="CHEBI:64077"/>
        <dbReference type="EC" id="5.1.99.6"/>
    </reaction>
</comment>
<dbReference type="Gene3D" id="3.40.1190.20">
    <property type="match status" value="1"/>
</dbReference>
<comment type="similarity">
    <text evidence="18">Belongs to the NnrE/AIBP family.</text>
</comment>
<feature type="binding site" evidence="17">
    <location>
        <begin position="473"/>
        <end position="477"/>
    </location>
    <ligand>
        <name>AMP</name>
        <dbReference type="ChEBI" id="CHEBI:456215"/>
    </ligand>
</feature>
<dbReference type="InterPro" id="IPR030677">
    <property type="entry name" value="Nnr"/>
</dbReference>
<comment type="cofactor">
    <cofactor evidence="18 19">
        <name>K(+)</name>
        <dbReference type="ChEBI" id="CHEBI:29103"/>
    </cofactor>
    <text evidence="18 19">Binds 1 potassium ion per subunit.</text>
</comment>
<feature type="binding site" evidence="18">
    <location>
        <position position="176"/>
    </location>
    <ligand>
        <name>K(+)</name>
        <dbReference type="ChEBI" id="CHEBI:29103"/>
    </ligand>
</feature>
<comment type="subunit">
    <text evidence="17">Homotetramer.</text>
</comment>
<feature type="binding site" evidence="18">
    <location>
        <begin position="63"/>
        <end position="67"/>
    </location>
    <ligand>
        <name>(6S)-NADPHX</name>
        <dbReference type="ChEBI" id="CHEBI:64076"/>
    </ligand>
</feature>
<dbReference type="PROSITE" id="PS51383">
    <property type="entry name" value="YJEF_C_3"/>
    <property type="match status" value="1"/>
</dbReference>
<keyword evidence="9 18" id="KW-0630">Potassium</keyword>
<keyword evidence="8 17" id="KW-0521">NADP</keyword>
<dbReference type="InterPro" id="IPR017953">
    <property type="entry name" value="Carbohydrate_kinase_pred_CS"/>
</dbReference>
<evidence type="ECO:0000256" key="19">
    <source>
        <dbReference type="PIRNR" id="PIRNR017184"/>
    </source>
</evidence>
<dbReference type="HAMAP" id="MF_01965">
    <property type="entry name" value="NADHX_dehydratase"/>
    <property type="match status" value="1"/>
</dbReference>
<comment type="function">
    <text evidence="18">Catalyzes the epimerization of the S- and R-forms of NAD(P)HX, a damaged form of NAD(P)H that is a result of enzymatic or heat-dependent hydration. This is a prerequisite for the S-specific NAD(P)H-hydrate dehydratase to allow the repair of both epimers of NAD(P)HX.</text>
</comment>
<keyword evidence="7 17" id="KW-0067">ATP-binding</keyword>
<dbReference type="SUPFAM" id="SSF53613">
    <property type="entry name" value="Ribokinase-like"/>
    <property type="match status" value="1"/>
</dbReference>
<name>A0A315XWP0_RUMFL</name>
<evidence type="ECO:0000256" key="9">
    <source>
        <dbReference type="ARBA" id="ARBA00022958"/>
    </source>
</evidence>
<dbReference type="InterPro" id="IPR029056">
    <property type="entry name" value="Ribokinase-like"/>
</dbReference>
<dbReference type="Gene3D" id="3.40.50.10260">
    <property type="entry name" value="YjeF N-terminal domain"/>
    <property type="match status" value="1"/>
</dbReference>
<evidence type="ECO:0000256" key="5">
    <source>
        <dbReference type="ARBA" id="ARBA00022723"/>
    </source>
</evidence>
<keyword evidence="12 17" id="KW-0456">Lyase</keyword>
<dbReference type="GO" id="GO:0005524">
    <property type="term" value="F:ATP binding"/>
    <property type="evidence" value="ECO:0007669"/>
    <property type="project" value="UniProtKB-UniRule"/>
</dbReference>
<evidence type="ECO:0000256" key="6">
    <source>
        <dbReference type="ARBA" id="ARBA00022741"/>
    </source>
</evidence>
<evidence type="ECO:0000256" key="3">
    <source>
        <dbReference type="ARBA" id="ARBA00006001"/>
    </source>
</evidence>
<evidence type="ECO:0000256" key="17">
    <source>
        <dbReference type="HAMAP-Rule" id="MF_01965"/>
    </source>
</evidence>